<sequence>MAGARAKSDTAMCSLANKQFKGCGKQEVGKSYKTFRCATAASVIRFCKEARDKPAPRDSKQNTGLLRHKSANLNLQIGVVKELLKNSYRRRIQSAHTDLRHFRRDRSAARWRARASSSKTEPETKCENTAHIRFMKATRLVITVLKCMKVIIAISDQITPRTAIELQWHTLNSSNDVKKLAFNPALFAKCRIYANLPNWAKNILDKEPAIRREADCWRLHALLRGLKCFDKFTKQIQLAMCRSCTYFRVEGKRVILRRGHVGQQFYFIYSGSVFVNIEDTTTSGEKFVKTEIVLSKGDAFGELALLSDVTRTATISCRETCELLGVDKEVFSKICPNIFDKELKEKISFLRQLPLFLAQYWTPSALEDICFDAQIQEYKTNKVIVANNKQDDWLYVCMEGQCQIIKCLAVNEEDVVKKDADCEEENLLGEDELLTAEFLDCMRAKCIEGKEKSAKSSRPSTSLTEHSNIRRKKQLLQSLRVDYLHNNNNKGNPLTSTTENTRVEEHRQRSLHGAITMTTLMHEILSKNPDTIFLHIGMLHPGDVFDLAEFLKPIDSDTRSFLTLVSSGSNILRMKQDRFRSALTDQALEHAKHIAMKTV</sequence>
<dbReference type="PANTHER" id="PTHR23011">
    <property type="entry name" value="CYCLIC NUCLEOTIDE-BINDING DOMAIN CONTAINING PROTEIN"/>
    <property type="match status" value="1"/>
</dbReference>
<evidence type="ECO:0000259" key="1">
    <source>
        <dbReference type="PROSITE" id="PS50042"/>
    </source>
</evidence>
<accession>A0AAD9JB63</accession>
<dbReference type="PROSITE" id="PS00889">
    <property type="entry name" value="CNMP_BINDING_2"/>
    <property type="match status" value="1"/>
</dbReference>
<dbReference type="Pfam" id="PF00027">
    <property type="entry name" value="cNMP_binding"/>
    <property type="match status" value="1"/>
</dbReference>
<dbReference type="PANTHER" id="PTHR23011:SF43">
    <property type="entry name" value="CYCLIC NUCLEOTIDE-BINDING DOMAIN-CONTAINING PROTEIN 2"/>
    <property type="match status" value="1"/>
</dbReference>
<dbReference type="GO" id="GO:0030552">
    <property type="term" value="F:cAMP binding"/>
    <property type="evidence" value="ECO:0007669"/>
    <property type="project" value="TreeGrafter"/>
</dbReference>
<comment type="caution">
    <text evidence="2">The sequence shown here is derived from an EMBL/GenBank/DDBJ whole genome shotgun (WGS) entry which is preliminary data.</text>
</comment>
<dbReference type="Proteomes" id="UP001208570">
    <property type="component" value="Unassembled WGS sequence"/>
</dbReference>
<dbReference type="CDD" id="cd00038">
    <property type="entry name" value="CAP_ED"/>
    <property type="match status" value="1"/>
</dbReference>
<dbReference type="InterPro" id="IPR018490">
    <property type="entry name" value="cNMP-bd_dom_sf"/>
</dbReference>
<organism evidence="2 3">
    <name type="scientific">Paralvinella palmiformis</name>
    <dbReference type="NCBI Taxonomy" id="53620"/>
    <lineage>
        <taxon>Eukaryota</taxon>
        <taxon>Metazoa</taxon>
        <taxon>Spiralia</taxon>
        <taxon>Lophotrochozoa</taxon>
        <taxon>Annelida</taxon>
        <taxon>Polychaeta</taxon>
        <taxon>Sedentaria</taxon>
        <taxon>Canalipalpata</taxon>
        <taxon>Terebellida</taxon>
        <taxon>Terebelliformia</taxon>
        <taxon>Alvinellidae</taxon>
        <taxon>Paralvinella</taxon>
    </lineage>
</organism>
<dbReference type="Gene3D" id="2.60.120.10">
    <property type="entry name" value="Jelly Rolls"/>
    <property type="match status" value="2"/>
</dbReference>
<name>A0AAD9JB63_9ANNE</name>
<dbReference type="AlphaFoldDB" id="A0AAD9JB63"/>
<proteinExistence type="predicted"/>
<evidence type="ECO:0000313" key="3">
    <source>
        <dbReference type="Proteomes" id="UP001208570"/>
    </source>
</evidence>
<reference evidence="2" key="1">
    <citation type="journal article" date="2023" name="Mol. Biol. Evol.">
        <title>Third-Generation Sequencing Reveals the Adaptive Role of the Epigenome in Three Deep-Sea Polychaetes.</title>
        <authorList>
            <person name="Perez M."/>
            <person name="Aroh O."/>
            <person name="Sun Y."/>
            <person name="Lan Y."/>
            <person name="Juniper S.K."/>
            <person name="Young C.R."/>
            <person name="Angers B."/>
            <person name="Qian P.Y."/>
        </authorList>
    </citation>
    <scope>NUCLEOTIDE SEQUENCE</scope>
    <source>
        <strain evidence="2">P08H-3</strain>
    </source>
</reference>
<dbReference type="SUPFAM" id="SSF51206">
    <property type="entry name" value="cAMP-binding domain-like"/>
    <property type="match status" value="2"/>
</dbReference>
<keyword evidence="3" id="KW-1185">Reference proteome</keyword>
<dbReference type="EMBL" id="JAODUP010000435">
    <property type="protein sequence ID" value="KAK2149836.1"/>
    <property type="molecule type" value="Genomic_DNA"/>
</dbReference>
<feature type="domain" description="Cyclic nucleotide-binding" evidence="1">
    <location>
        <begin position="246"/>
        <end position="352"/>
    </location>
</feature>
<dbReference type="PROSITE" id="PS50042">
    <property type="entry name" value="CNMP_BINDING_3"/>
    <property type="match status" value="1"/>
</dbReference>
<dbReference type="InterPro" id="IPR018488">
    <property type="entry name" value="cNMP-bd_CS"/>
</dbReference>
<protein>
    <recommendedName>
        <fullName evidence="1">Cyclic nucleotide-binding domain-containing protein</fullName>
    </recommendedName>
</protein>
<dbReference type="InterPro" id="IPR000595">
    <property type="entry name" value="cNMP-bd_dom"/>
</dbReference>
<evidence type="ECO:0000313" key="2">
    <source>
        <dbReference type="EMBL" id="KAK2149836.1"/>
    </source>
</evidence>
<dbReference type="GO" id="GO:0007283">
    <property type="term" value="P:spermatogenesis"/>
    <property type="evidence" value="ECO:0007669"/>
    <property type="project" value="TreeGrafter"/>
</dbReference>
<gene>
    <name evidence="2" type="ORF">LSH36_435g03042</name>
</gene>
<dbReference type="SMART" id="SM00100">
    <property type="entry name" value="cNMP"/>
    <property type="match status" value="1"/>
</dbReference>
<dbReference type="InterPro" id="IPR014710">
    <property type="entry name" value="RmlC-like_jellyroll"/>
</dbReference>